<proteinExistence type="predicted"/>
<evidence type="ECO:0000313" key="1">
    <source>
        <dbReference type="EMBL" id="KCX96601.1"/>
    </source>
</evidence>
<protein>
    <submittedName>
        <fullName evidence="1">Uncharacterized protein</fullName>
    </submittedName>
</protein>
<gene>
    <name evidence="2" type="ORF">J572_1512</name>
    <name evidence="1" type="ORF">J572_4059</name>
</gene>
<dbReference type="EMBL" id="JMOA01000132">
    <property type="protein sequence ID" value="KCX96601.1"/>
    <property type="molecule type" value="Genomic_DNA"/>
</dbReference>
<dbReference type="EMBL" id="JMOA01000014">
    <property type="protein sequence ID" value="KCY02084.1"/>
    <property type="molecule type" value="Genomic_DNA"/>
</dbReference>
<evidence type="ECO:0000313" key="3">
    <source>
        <dbReference type="Proteomes" id="UP000027309"/>
    </source>
</evidence>
<dbReference type="AlphaFoldDB" id="A0A836LX88"/>
<accession>A0A836LX88</accession>
<evidence type="ECO:0000313" key="2">
    <source>
        <dbReference type="EMBL" id="KCY02084.1"/>
    </source>
</evidence>
<name>A0A836LX88_ACIBA</name>
<dbReference type="Proteomes" id="UP000027309">
    <property type="component" value="Unassembled WGS sequence"/>
</dbReference>
<comment type="caution">
    <text evidence="1">The sequence shown here is derived from an EMBL/GenBank/DDBJ whole genome shotgun (WGS) entry which is preliminary data.</text>
</comment>
<sequence>MEGYSNYEVLSFLSYYQNLEIYINSFLDLMSEKLFNVSDKKKY</sequence>
<organism evidence="1 3">
    <name type="scientific">Acinetobacter baumannii 1499986</name>
    <dbReference type="NCBI Taxonomy" id="1310673"/>
    <lineage>
        <taxon>Bacteria</taxon>
        <taxon>Pseudomonadati</taxon>
        <taxon>Pseudomonadota</taxon>
        <taxon>Gammaproteobacteria</taxon>
        <taxon>Moraxellales</taxon>
        <taxon>Moraxellaceae</taxon>
        <taxon>Acinetobacter</taxon>
        <taxon>Acinetobacter calcoaceticus/baumannii complex</taxon>
    </lineage>
</organism>
<reference evidence="1 3" key="1">
    <citation type="submission" date="2014-04" db="EMBL/GenBank/DDBJ databases">
        <title>Comparative genomics and transcriptomics to identify genetic mechanisms underlying the emergence of carbapenem resistant Acinetobacter baumannii (CRAb).</title>
        <authorList>
            <person name="Harris A.D."/>
            <person name="Johnson K.J."/>
            <person name="George J."/>
            <person name="Nadendla S."/>
            <person name="Daugherty S.C."/>
            <person name="Parankush S."/>
            <person name="Sadzewicz L."/>
            <person name="Tallon L."/>
            <person name="Sengamalay N."/>
            <person name="Hazen T.H."/>
            <person name="Rasko D.A."/>
        </authorList>
    </citation>
    <scope>NUCLEOTIDE SEQUENCE [LARGE SCALE GENOMIC DNA]</scope>
    <source>
        <strain evidence="1 3">1499986</strain>
    </source>
</reference>